<comment type="caution">
    <text evidence="3">The sequence shown here is derived from an EMBL/GenBank/DDBJ whole genome shotgun (WGS) entry which is preliminary data.</text>
</comment>
<comment type="similarity">
    <text evidence="1">Belongs to the short-chain dehydrogenases/reductases (SDR) family.</text>
</comment>
<dbReference type="InterPro" id="IPR002347">
    <property type="entry name" value="SDR_fam"/>
</dbReference>
<name>A0A1V2VRD0_9BURK</name>
<gene>
    <name evidence="4" type="ORF">A8E72_23310</name>
    <name evidence="3" type="ORF">A8E72_38080</name>
</gene>
<dbReference type="OrthoDB" id="7064009at2"/>
<dbReference type="CDD" id="cd05233">
    <property type="entry name" value="SDR_c"/>
    <property type="match status" value="1"/>
</dbReference>
<dbReference type="Pfam" id="PF13561">
    <property type="entry name" value="adh_short_C2"/>
    <property type="match status" value="1"/>
</dbReference>
<dbReference type="PANTHER" id="PTHR24321:SF14">
    <property type="entry name" value="SHORT-CHAIN TYPE DEHYDROGENASE_REDUCTASE BLR2146-RELATED"/>
    <property type="match status" value="1"/>
</dbReference>
<evidence type="ECO:0000313" key="4">
    <source>
        <dbReference type="EMBL" id="ONU81212.1"/>
    </source>
</evidence>
<dbReference type="RefSeq" id="WP_048257322.1">
    <property type="nucleotide sequence ID" value="NZ_CADETK010000017.1"/>
</dbReference>
<organism evidence="3 5">
    <name type="scientific">Burkholderia cenocepacia</name>
    <dbReference type="NCBI Taxonomy" id="95486"/>
    <lineage>
        <taxon>Bacteria</taxon>
        <taxon>Pseudomonadati</taxon>
        <taxon>Pseudomonadota</taxon>
        <taxon>Betaproteobacteria</taxon>
        <taxon>Burkholderiales</taxon>
        <taxon>Burkholderiaceae</taxon>
        <taxon>Burkholderia</taxon>
        <taxon>Burkholderia cepacia complex</taxon>
    </lineage>
</organism>
<evidence type="ECO:0000313" key="3">
    <source>
        <dbReference type="EMBL" id="ONU74217.1"/>
    </source>
</evidence>
<reference evidence="3 5" key="1">
    <citation type="submission" date="2016-08" db="EMBL/GenBank/DDBJ databases">
        <authorList>
            <person name="Seilhamer J.J."/>
        </authorList>
    </citation>
    <scope>NUCLEOTIDE SEQUENCE [LARGE SCALE GENOMIC DNA]</scope>
    <source>
        <strain evidence="3 5">VC14762</strain>
    </source>
</reference>
<dbReference type="InterPro" id="IPR020904">
    <property type="entry name" value="Sc_DH/Rdtase_CS"/>
</dbReference>
<dbReference type="PRINTS" id="PR00081">
    <property type="entry name" value="GDHRDH"/>
</dbReference>
<evidence type="ECO:0000313" key="5">
    <source>
        <dbReference type="Proteomes" id="UP000188543"/>
    </source>
</evidence>
<sequence>MKGLDGKRFIIAGGATGIGAATVERLVSEGAHVAIGDINASSARATAERMNEAGGSTFAVEFDFADESSIRDLIKKSVSLLGGVDGIFNVGADLSQETMSRDLDILSMDVAVWRRTMEVNLFGYALSCREVIPYLLERGGGAIVNTSSGAALGGEPMRPAYAASKAGVSALTRHISSRWGREGIRCNAVAPGIVLTEALQRHDISELKKAAEFSLRTPRLGEPEDLAAVATFLLSEDSAYVSGQVWSVNGGWTLRE</sequence>
<evidence type="ECO:0000256" key="1">
    <source>
        <dbReference type="ARBA" id="ARBA00006484"/>
    </source>
</evidence>
<dbReference type="Gene3D" id="3.40.50.720">
    <property type="entry name" value="NAD(P)-binding Rossmann-like Domain"/>
    <property type="match status" value="1"/>
</dbReference>
<dbReference type="AlphaFoldDB" id="A0A1V2VRD0"/>
<dbReference type="FunFam" id="3.40.50.720:FF:000084">
    <property type="entry name" value="Short-chain dehydrogenase reductase"/>
    <property type="match status" value="1"/>
</dbReference>
<dbReference type="SUPFAM" id="SSF51735">
    <property type="entry name" value="NAD(P)-binding Rossmann-fold domains"/>
    <property type="match status" value="1"/>
</dbReference>
<accession>A0A1V2VRD0</accession>
<proteinExistence type="inferred from homology"/>
<dbReference type="PROSITE" id="PS00061">
    <property type="entry name" value="ADH_SHORT"/>
    <property type="match status" value="1"/>
</dbReference>
<protein>
    <submittedName>
        <fullName evidence="3">Oxidoreductase</fullName>
    </submittedName>
</protein>
<dbReference type="Proteomes" id="UP000188543">
    <property type="component" value="Unassembled WGS sequence"/>
</dbReference>
<keyword evidence="2" id="KW-0560">Oxidoreductase</keyword>
<dbReference type="EMBL" id="MUTJ01000108">
    <property type="protein sequence ID" value="ONU74217.1"/>
    <property type="molecule type" value="Genomic_DNA"/>
</dbReference>
<dbReference type="EMBL" id="MUTJ01000074">
    <property type="protein sequence ID" value="ONU81212.1"/>
    <property type="molecule type" value="Genomic_DNA"/>
</dbReference>
<dbReference type="InterPro" id="IPR036291">
    <property type="entry name" value="NAD(P)-bd_dom_sf"/>
</dbReference>
<dbReference type="PANTHER" id="PTHR24321">
    <property type="entry name" value="DEHYDROGENASES, SHORT CHAIN"/>
    <property type="match status" value="1"/>
</dbReference>
<evidence type="ECO:0000256" key="2">
    <source>
        <dbReference type="ARBA" id="ARBA00023002"/>
    </source>
</evidence>
<dbReference type="GO" id="GO:0016491">
    <property type="term" value="F:oxidoreductase activity"/>
    <property type="evidence" value="ECO:0007669"/>
    <property type="project" value="UniProtKB-KW"/>
</dbReference>